<reference evidence="14" key="1">
    <citation type="submission" date="2016-02" db="EMBL/GenBank/DDBJ databases">
        <authorList>
            <person name="Sanders J.G."/>
            <person name="Lin J.Y."/>
            <person name="Wertz J.T."/>
            <person name="Russell J.A."/>
            <person name="Moreau C.S."/>
            <person name="Powell S."/>
        </authorList>
    </citation>
    <scope>NUCLEOTIDE SEQUENCE [LARGE SCALE GENOMIC DNA]</scope>
    <source>
        <strain evidence="14">CAG34</strain>
    </source>
</reference>
<evidence type="ECO:0000313" key="14">
    <source>
        <dbReference type="Proteomes" id="UP000070058"/>
    </source>
</evidence>
<dbReference type="InterPro" id="IPR008915">
    <property type="entry name" value="Peptidase_M50"/>
</dbReference>
<comment type="cofactor">
    <cofactor evidence="1 11">
        <name>Zn(2+)</name>
        <dbReference type="ChEBI" id="CHEBI:29105"/>
    </cofactor>
</comment>
<evidence type="ECO:0000256" key="4">
    <source>
        <dbReference type="ARBA" id="ARBA00022670"/>
    </source>
</evidence>
<protein>
    <recommendedName>
        <fullName evidence="11">Zinc metalloprotease</fullName>
        <ecNumber evidence="11">3.4.24.-</ecNumber>
    </recommendedName>
</protein>
<dbReference type="Pfam" id="PF02163">
    <property type="entry name" value="Peptidase_M50"/>
    <property type="match status" value="1"/>
</dbReference>
<dbReference type="OrthoDB" id="9782003at2"/>
<comment type="caution">
    <text evidence="13">The sequence shown here is derived from an EMBL/GenBank/DDBJ whole genome shotgun (WGS) entry which is preliminary data.</text>
</comment>
<dbReference type="STRING" id="1548207.AXK11_06505"/>
<dbReference type="InterPro" id="IPR004387">
    <property type="entry name" value="Pept_M50_Zn"/>
</dbReference>
<dbReference type="PROSITE" id="PS50106">
    <property type="entry name" value="PDZ"/>
    <property type="match status" value="1"/>
</dbReference>
<dbReference type="SUPFAM" id="SSF50156">
    <property type="entry name" value="PDZ domain-like"/>
    <property type="match status" value="2"/>
</dbReference>
<name>A0A139SLJ9_9BACT</name>
<dbReference type="GO" id="GO:0006508">
    <property type="term" value="P:proteolysis"/>
    <property type="evidence" value="ECO:0007669"/>
    <property type="project" value="UniProtKB-KW"/>
</dbReference>
<dbReference type="GO" id="GO:0016020">
    <property type="term" value="C:membrane"/>
    <property type="evidence" value="ECO:0007669"/>
    <property type="project" value="UniProtKB-SubCell"/>
</dbReference>
<keyword evidence="6 11" id="KW-0378">Hydrolase</keyword>
<evidence type="ECO:0000256" key="8">
    <source>
        <dbReference type="ARBA" id="ARBA00022989"/>
    </source>
</evidence>
<organism evidence="13 14">
    <name type="scientific">Cephaloticoccus primus</name>
    <dbReference type="NCBI Taxonomy" id="1548207"/>
    <lineage>
        <taxon>Bacteria</taxon>
        <taxon>Pseudomonadati</taxon>
        <taxon>Verrucomicrobiota</taxon>
        <taxon>Opitutia</taxon>
        <taxon>Opitutales</taxon>
        <taxon>Opitutaceae</taxon>
        <taxon>Cephaloticoccus</taxon>
    </lineage>
</organism>
<feature type="transmembrane region" description="Helical" evidence="11">
    <location>
        <begin position="111"/>
        <end position="134"/>
    </location>
</feature>
<feature type="transmembrane region" description="Helical" evidence="11">
    <location>
        <begin position="384"/>
        <end position="409"/>
    </location>
</feature>
<keyword evidence="14" id="KW-1185">Reference proteome</keyword>
<dbReference type="EC" id="3.4.24.-" evidence="11"/>
<dbReference type="InterPro" id="IPR001478">
    <property type="entry name" value="PDZ"/>
</dbReference>
<dbReference type="SMART" id="SM00228">
    <property type="entry name" value="PDZ"/>
    <property type="match status" value="2"/>
</dbReference>
<dbReference type="GO" id="GO:0046872">
    <property type="term" value="F:metal ion binding"/>
    <property type="evidence" value="ECO:0007669"/>
    <property type="project" value="UniProtKB-KW"/>
</dbReference>
<dbReference type="Pfam" id="PF17820">
    <property type="entry name" value="PDZ_6"/>
    <property type="match status" value="2"/>
</dbReference>
<keyword evidence="4" id="KW-0645">Protease</keyword>
<dbReference type="Proteomes" id="UP000070058">
    <property type="component" value="Unassembled WGS sequence"/>
</dbReference>
<dbReference type="InterPro" id="IPR036034">
    <property type="entry name" value="PDZ_sf"/>
</dbReference>
<dbReference type="AlphaFoldDB" id="A0A139SLJ9"/>
<accession>A0A139SLJ9</accession>
<keyword evidence="10 11" id="KW-0472">Membrane</keyword>
<keyword evidence="8 11" id="KW-1133">Transmembrane helix</keyword>
<dbReference type="EMBL" id="LSZQ01000049">
    <property type="protein sequence ID" value="KXU35426.1"/>
    <property type="molecule type" value="Genomic_DNA"/>
</dbReference>
<dbReference type="RefSeq" id="WP_068630449.1">
    <property type="nucleotide sequence ID" value="NZ_LSZQ01000049.1"/>
</dbReference>
<evidence type="ECO:0000256" key="7">
    <source>
        <dbReference type="ARBA" id="ARBA00022833"/>
    </source>
</evidence>
<proteinExistence type="inferred from homology"/>
<evidence type="ECO:0000256" key="11">
    <source>
        <dbReference type="RuleBase" id="RU362031"/>
    </source>
</evidence>
<evidence type="ECO:0000256" key="2">
    <source>
        <dbReference type="ARBA" id="ARBA00004141"/>
    </source>
</evidence>
<feature type="transmembrane region" description="Helical" evidence="11">
    <location>
        <begin position="430"/>
        <end position="452"/>
    </location>
</feature>
<evidence type="ECO:0000256" key="10">
    <source>
        <dbReference type="ARBA" id="ARBA00023136"/>
    </source>
</evidence>
<evidence type="ECO:0000256" key="9">
    <source>
        <dbReference type="ARBA" id="ARBA00023049"/>
    </source>
</evidence>
<dbReference type="CDD" id="cd06163">
    <property type="entry name" value="S2P-M50_PDZ_RseP-like"/>
    <property type="match status" value="1"/>
</dbReference>
<sequence length="482" mass="51213">MPADLFQSLLSNAWAVILVILFFGGSIFVHELGHFLAARWCGLHIERFSIGFGPAIWSWRGKDGVEYRISWLPLGGYVALPQIAAMEAIEGKGAGAVDFSKLPPASYGARMLTLVAGAAFNILFALALACIIWIKGQPTSSPATSTTIGYVAPTLTLEDGREVPSPAREAGLLPGDRIAAIDGEPVKDWGDVVQGIVTGSGRTEAGTPVTTFTIVREGTEAAQDITVYPLLAGPDQFRRVGIDSGYELIVLEVAPGSLAEQAGLAVGDHLLSIDGQRVLNVATYAELLKADHTAPLAMLVQRGESVVALTLPPQFSEDPPLGLALTTNFAVEHPTPFAQLAGHARMTWRTLSSLLNPQSDIGLSKMSGPVGIARVLHSAAQVSFVAVLMFTILINVNLAIFNLLPIPVLDGGQMLFATIARLRRRALPSSFVLATQSAFMILLFGAMLYVTVFGDIRRLARDISDKPAAASQSPEPPSEASE</sequence>
<keyword evidence="9 11" id="KW-0482">Metalloprotease</keyword>
<evidence type="ECO:0000313" key="13">
    <source>
        <dbReference type="EMBL" id="KXU35426.1"/>
    </source>
</evidence>
<dbReference type="InterPro" id="IPR041489">
    <property type="entry name" value="PDZ_6"/>
</dbReference>
<dbReference type="Gene3D" id="2.30.42.10">
    <property type="match status" value="2"/>
</dbReference>
<feature type="domain" description="PDZ" evidence="12">
    <location>
        <begin position="224"/>
        <end position="290"/>
    </location>
</feature>
<feature type="transmembrane region" description="Helical" evidence="11">
    <location>
        <begin position="12"/>
        <end position="29"/>
    </location>
</feature>
<keyword evidence="11" id="KW-0479">Metal-binding</keyword>
<evidence type="ECO:0000256" key="1">
    <source>
        <dbReference type="ARBA" id="ARBA00001947"/>
    </source>
</evidence>
<keyword evidence="7 11" id="KW-0862">Zinc</keyword>
<dbReference type="NCBIfam" id="TIGR00054">
    <property type="entry name" value="RIP metalloprotease RseP"/>
    <property type="match status" value="1"/>
</dbReference>
<dbReference type="PANTHER" id="PTHR42837:SF2">
    <property type="entry name" value="MEMBRANE METALLOPROTEASE ARASP2, CHLOROPLASTIC-RELATED"/>
    <property type="match status" value="1"/>
</dbReference>
<keyword evidence="5 11" id="KW-0812">Transmembrane</keyword>
<evidence type="ECO:0000259" key="12">
    <source>
        <dbReference type="PROSITE" id="PS50106"/>
    </source>
</evidence>
<evidence type="ECO:0000256" key="6">
    <source>
        <dbReference type="ARBA" id="ARBA00022801"/>
    </source>
</evidence>
<evidence type="ECO:0000256" key="3">
    <source>
        <dbReference type="ARBA" id="ARBA00007931"/>
    </source>
</evidence>
<gene>
    <name evidence="13" type="ORF">AXK11_06505</name>
</gene>
<dbReference type="PANTHER" id="PTHR42837">
    <property type="entry name" value="REGULATOR OF SIGMA-E PROTEASE RSEP"/>
    <property type="match status" value="1"/>
</dbReference>
<evidence type="ECO:0000256" key="5">
    <source>
        <dbReference type="ARBA" id="ARBA00022692"/>
    </source>
</evidence>
<dbReference type="GO" id="GO:0004222">
    <property type="term" value="F:metalloendopeptidase activity"/>
    <property type="evidence" value="ECO:0007669"/>
    <property type="project" value="InterPro"/>
</dbReference>
<comment type="similarity">
    <text evidence="3 11">Belongs to the peptidase M50B family.</text>
</comment>
<comment type="subcellular location">
    <subcellularLocation>
        <location evidence="2">Membrane</location>
        <topology evidence="2">Multi-pass membrane protein</topology>
    </subcellularLocation>
</comment>